<keyword evidence="2" id="KW-0472">Membrane</keyword>
<keyword evidence="2" id="KW-1133">Transmembrane helix</keyword>
<accession>A0AB40B6X1</accession>
<keyword evidence="2" id="KW-0812">Transmembrane</keyword>
<feature type="transmembrane region" description="Helical" evidence="2">
    <location>
        <begin position="326"/>
        <end position="347"/>
    </location>
</feature>
<feature type="transmembrane region" description="Helical" evidence="2">
    <location>
        <begin position="386"/>
        <end position="408"/>
    </location>
</feature>
<name>A0AB40B6X1_DIOCR</name>
<feature type="transmembrane region" description="Helical" evidence="2">
    <location>
        <begin position="359"/>
        <end position="380"/>
    </location>
</feature>
<feature type="transmembrane region" description="Helical" evidence="2">
    <location>
        <begin position="215"/>
        <end position="236"/>
    </location>
</feature>
<feature type="transmembrane region" description="Helical" evidence="2">
    <location>
        <begin position="180"/>
        <end position="203"/>
    </location>
</feature>
<dbReference type="PANTHER" id="PTHR31061">
    <property type="entry name" value="LD22376P"/>
    <property type="match status" value="1"/>
</dbReference>
<dbReference type="RefSeq" id="XP_039122489.1">
    <property type="nucleotide sequence ID" value="XM_039266555.1"/>
</dbReference>
<dbReference type="Pfam" id="PF07786">
    <property type="entry name" value="HGSNAT_cat"/>
    <property type="match status" value="1"/>
</dbReference>
<dbReference type="Proteomes" id="UP001515500">
    <property type="component" value="Chromosome 1"/>
</dbReference>
<keyword evidence="4" id="KW-1185">Reference proteome</keyword>
<sequence length="465" mass="51873">MAKQRHKVVEITDLLAPTSPPSCPKNQSSLSLSLAMADFVPLSGGPGESQESQESRESQGPRETKQRRPRLASLDVFRGLSIALMIFVDYGGSILPFIAHSPWNGVHLADFVMPFFLFIAGISLSLVYKITPNKGQATWNASLRAIKLFLLGIILQGGYFHGVNSLTFGVDIDKVRWLGILQRIAIGYIVAALCEIWSSSLIWKDVGNGFFWKYFLNWVVIFSLSGIYVGLSYGLYVPDWQFKLQQTSLVCHSDDCSFQTVKCSVRGDLGPACNAAGMIDRYVLGIEHLYKKPVYRNLEVCKSYKNSQASNEPPSWCLAPSEPEGILSSLTAAVTCIIGLHFGHILVQLEDHKDRISRWLLFSLSIFTLALGLTFAGFPLNKSLYTISYMLLTTATAGFTFCVLYLVVDVYGYRSPTFILEWMGRHSLSIFVLVASNIAIIVIQGFYWRKPQNNIVHWVISLVHS</sequence>
<evidence type="ECO:0000256" key="2">
    <source>
        <dbReference type="SAM" id="Phobius"/>
    </source>
</evidence>
<evidence type="ECO:0000313" key="5">
    <source>
        <dbReference type="RefSeq" id="XP_039122489.1"/>
    </source>
</evidence>
<feature type="domain" description="Heparan-alpha-glucosaminide N-acetyltransferase catalytic" evidence="3">
    <location>
        <begin position="70"/>
        <end position="197"/>
    </location>
</feature>
<proteinExistence type="predicted"/>
<dbReference type="PANTHER" id="PTHR31061:SF28">
    <property type="entry name" value="HEPARAN-ALPHA-GLUCOSAMINIDE N-ACETYLTRANSFERASE-LIKE"/>
    <property type="match status" value="1"/>
</dbReference>
<feature type="transmembrane region" description="Helical" evidence="2">
    <location>
        <begin position="142"/>
        <end position="160"/>
    </location>
</feature>
<reference evidence="4" key="1">
    <citation type="submission" date="2025-05" db="UniProtKB">
        <authorList>
            <consortium name="RefSeq"/>
        </authorList>
    </citation>
    <scope>NUCLEOTIDE SEQUENCE [LARGE SCALE GENOMIC DNA]</scope>
</reference>
<feature type="transmembrane region" description="Helical" evidence="2">
    <location>
        <begin position="76"/>
        <end position="99"/>
    </location>
</feature>
<reference evidence="5" key="2">
    <citation type="submission" date="2025-08" db="UniProtKB">
        <authorList>
            <consortium name="RefSeq"/>
        </authorList>
    </citation>
    <scope>IDENTIFICATION</scope>
</reference>
<dbReference type="InterPro" id="IPR012429">
    <property type="entry name" value="HGSNAT_cat"/>
</dbReference>
<protein>
    <submittedName>
        <fullName evidence="5">Heparan-alpha-glucosaminide N-acetyltransferase-like isoform X1</fullName>
    </submittedName>
</protein>
<gene>
    <name evidence="5" type="primary">LOC120259026</name>
</gene>
<organism evidence="4 5">
    <name type="scientific">Dioscorea cayennensis subsp. rotundata</name>
    <name type="common">White Guinea yam</name>
    <name type="synonym">Dioscorea rotundata</name>
    <dbReference type="NCBI Taxonomy" id="55577"/>
    <lineage>
        <taxon>Eukaryota</taxon>
        <taxon>Viridiplantae</taxon>
        <taxon>Streptophyta</taxon>
        <taxon>Embryophyta</taxon>
        <taxon>Tracheophyta</taxon>
        <taxon>Spermatophyta</taxon>
        <taxon>Magnoliopsida</taxon>
        <taxon>Liliopsida</taxon>
        <taxon>Dioscoreales</taxon>
        <taxon>Dioscoreaceae</taxon>
        <taxon>Dioscorea</taxon>
    </lineage>
</organism>
<feature type="compositionally biased region" description="Basic and acidic residues" evidence="1">
    <location>
        <begin position="53"/>
        <end position="66"/>
    </location>
</feature>
<feature type="transmembrane region" description="Helical" evidence="2">
    <location>
        <begin position="428"/>
        <end position="448"/>
    </location>
</feature>
<evidence type="ECO:0000256" key="1">
    <source>
        <dbReference type="SAM" id="MobiDB-lite"/>
    </source>
</evidence>
<feature type="region of interest" description="Disordered" evidence="1">
    <location>
        <begin position="39"/>
        <end position="68"/>
    </location>
</feature>
<dbReference type="GeneID" id="120259026"/>
<dbReference type="AlphaFoldDB" id="A0AB40B6X1"/>
<evidence type="ECO:0000259" key="3">
    <source>
        <dbReference type="Pfam" id="PF07786"/>
    </source>
</evidence>
<evidence type="ECO:0000313" key="4">
    <source>
        <dbReference type="Proteomes" id="UP001515500"/>
    </source>
</evidence>
<feature type="transmembrane region" description="Helical" evidence="2">
    <location>
        <begin position="111"/>
        <end position="130"/>
    </location>
</feature>